<reference evidence="2" key="3">
    <citation type="submission" date="2020-04" db="EMBL/GenBank/DDBJ databases">
        <authorList>
            <person name="Diaz Viraque F."/>
        </authorList>
    </citation>
    <scope>NUCLEOTIDE SEQUENCE</scope>
    <source>
        <strain evidence="2">Berenice</strain>
    </source>
</reference>
<feature type="compositionally biased region" description="Low complexity" evidence="1">
    <location>
        <begin position="544"/>
        <end position="558"/>
    </location>
</feature>
<accession>A0A2V2WTN0</accession>
<dbReference type="EMBL" id="PRFC01000055">
    <property type="protein sequence ID" value="PWV11931.1"/>
    <property type="molecule type" value="Genomic_DNA"/>
</dbReference>
<dbReference type="VEuPathDB" id="TriTrypDB:TcG_00219"/>
<name>A0A2V2WTN0_TRYCR</name>
<dbReference type="VEuPathDB" id="TriTrypDB:C4B63_17g285"/>
<dbReference type="VEuPathDB" id="TriTrypDB:TCDM_05041"/>
<proteinExistence type="predicted"/>
<dbReference type="Proteomes" id="UP000246078">
    <property type="component" value="Unassembled WGS sequence"/>
</dbReference>
<dbReference type="VEuPathDB" id="TriTrypDB:TCDM_05040"/>
<evidence type="ECO:0000313" key="2">
    <source>
        <dbReference type="EMBL" id="KAF5223167.1"/>
    </source>
</evidence>
<evidence type="ECO:0000313" key="4">
    <source>
        <dbReference type="Proteomes" id="UP000246078"/>
    </source>
</evidence>
<feature type="region of interest" description="Disordered" evidence="1">
    <location>
        <begin position="544"/>
        <end position="571"/>
    </location>
</feature>
<dbReference type="VEuPathDB" id="TriTrypDB:TcCLB.511721.10"/>
<dbReference type="EMBL" id="JABDHM010000021">
    <property type="protein sequence ID" value="KAF5223167.1"/>
    <property type="molecule type" value="Genomic_DNA"/>
</dbReference>
<dbReference type="VEuPathDB" id="TriTrypDB:TCSYLVIO_004162"/>
<evidence type="ECO:0000313" key="3">
    <source>
        <dbReference type="EMBL" id="PWV11931.1"/>
    </source>
</evidence>
<dbReference type="VEuPathDB" id="TriTrypDB:Tc_MARK_2910"/>
<sequence>MLSNLFGSSLDGIGKLCSSSSTTVEEIIAREDLSSYIQSQRKNGKGMVPLLEFIEHSIPELVKAALQPVCEEECVGSVGKEGDADGHGPKKKTPGKKQVLFNENATELITFYLDVSQESEVFIRRIVAAALLVLGIAAPLTPLVAQCFRRIILGAFDVSSVTTTEAIAAVLDEEMVLAIIRHMSTSFIISDTLAFLFEPNLPTTEIASFQPRPLIFTEACIRLRFAQHLASHMAAALRTVSCQPYFNVWKELINHGCSQAAGPIVDELLKYDLLSVYFMDILLGCEEARKNPSAVPLAAQGVELYHDIIALVRTSLIPPDVREMYFMNLMLIAPIKLLKMYTERFCDLIFSSETVIMSCVDSMRIELCAMFVEILRFHLRDTDSIIVESFFLEKLVAVCAQYPDCHRLSLLLQQAVLSIFSCEIKDKDSVVLQHLTVEDTSGKPGFLLECLGFCLDEGLRHTALSIIMVETWRTLATKTPVVDLCGALRHAMELFLTNPNVQSRIQNMERRITGQGFVEVGSGCQEKVQHRPTINYITQQSLGSDNSSFLSSEPTPSSAGEGSPNGGVNHTSAYIMEPLSEPEENLEAISPDGETTRDALFTAPEALLYDAEDTVTMDLEWTEEAMLAEASPQARAYPKFADVRISFEVREEFPSDNPTEYGADLFLRRRRSTDEHEDEDAWINGRRPRPRP</sequence>
<reference evidence="2 5" key="2">
    <citation type="journal article" date="2019" name="Genome Biol. Evol.">
        <title>Nanopore Sequencing Significantly Improves Genome Assembly of the Protozoan Parasite Trypanosoma cruzi.</title>
        <authorList>
            <person name="Diaz-Viraque F."/>
            <person name="Pita S."/>
            <person name="Greif G."/>
            <person name="de Souza R.C.M."/>
            <person name="Iraola G."/>
            <person name="Robello C."/>
        </authorList>
    </citation>
    <scope>NUCLEOTIDE SEQUENCE [LARGE SCALE GENOMIC DNA]</scope>
    <source>
        <strain evidence="2 5">Berenice</strain>
    </source>
</reference>
<evidence type="ECO:0000313" key="5">
    <source>
        <dbReference type="Proteomes" id="UP000583944"/>
    </source>
</evidence>
<dbReference type="Proteomes" id="UP000583944">
    <property type="component" value="Unassembled WGS sequence"/>
</dbReference>
<gene>
    <name evidence="3" type="ORF">C3747_55g65</name>
    <name evidence="2" type="ORF">ECC02_003706</name>
</gene>
<protein>
    <submittedName>
        <fullName evidence="3">Uncharacterized protein</fullName>
    </submittedName>
</protein>
<dbReference type="AlphaFoldDB" id="A0A2V2WTN0"/>
<dbReference type="VEuPathDB" id="TriTrypDB:ECC02_003706"/>
<dbReference type="VEuPathDB" id="TriTrypDB:TcCLB.504051.9"/>
<dbReference type="VEuPathDB" id="TriTrypDB:TcBrA4_0103910"/>
<dbReference type="VEuPathDB" id="TriTrypDB:TcCL_NonESM00986"/>
<organism evidence="3 4">
    <name type="scientific">Trypanosoma cruzi</name>
    <dbReference type="NCBI Taxonomy" id="5693"/>
    <lineage>
        <taxon>Eukaryota</taxon>
        <taxon>Discoba</taxon>
        <taxon>Euglenozoa</taxon>
        <taxon>Kinetoplastea</taxon>
        <taxon>Metakinetoplastina</taxon>
        <taxon>Trypanosomatida</taxon>
        <taxon>Trypanosomatidae</taxon>
        <taxon>Trypanosoma</taxon>
        <taxon>Schizotrypanum</taxon>
    </lineage>
</organism>
<dbReference type="VEuPathDB" id="TriTrypDB:TcYC6_0052830"/>
<dbReference type="VEuPathDB" id="TriTrypDB:C3747_55g65"/>
<evidence type="ECO:0000256" key="1">
    <source>
        <dbReference type="SAM" id="MobiDB-lite"/>
    </source>
</evidence>
<reference evidence="3 4" key="1">
    <citation type="journal article" date="2018" name="Microb. Genom.">
        <title>Expanding an expanded genome: long-read sequencing of Trypanosoma cruzi.</title>
        <authorList>
            <person name="Berna L."/>
            <person name="Rodriguez M."/>
            <person name="Chiribao M.L."/>
            <person name="Parodi-Talice A."/>
            <person name="Pita S."/>
            <person name="Rijo G."/>
            <person name="Alvarez-Valin F."/>
            <person name="Robello C."/>
        </authorList>
    </citation>
    <scope>NUCLEOTIDE SEQUENCE [LARGE SCALE GENOMIC DNA]</scope>
    <source>
        <strain evidence="3 4">TCC</strain>
    </source>
</reference>
<feature type="region of interest" description="Disordered" evidence="1">
    <location>
        <begin position="653"/>
        <end position="692"/>
    </location>
</feature>
<comment type="caution">
    <text evidence="3">The sequence shown here is derived from an EMBL/GenBank/DDBJ whole genome shotgun (WGS) entry which is preliminary data.</text>
</comment>
<dbReference type="VEuPathDB" id="TriTrypDB:BCY84_18355"/>